<proteinExistence type="predicted"/>
<dbReference type="AlphaFoldDB" id="A0A085WFC5"/>
<evidence type="ECO:0000313" key="2">
    <source>
        <dbReference type="Proteomes" id="UP000028725"/>
    </source>
</evidence>
<gene>
    <name evidence="1" type="ORF">DB31_0861</name>
</gene>
<evidence type="ECO:0000313" key="1">
    <source>
        <dbReference type="EMBL" id="KFE66388.1"/>
    </source>
</evidence>
<dbReference type="EMBL" id="JMCB01000010">
    <property type="protein sequence ID" value="KFE66388.1"/>
    <property type="molecule type" value="Genomic_DNA"/>
</dbReference>
<dbReference type="Proteomes" id="UP000028725">
    <property type="component" value="Unassembled WGS sequence"/>
</dbReference>
<accession>A0A085WFC5</accession>
<organism evidence="1 2">
    <name type="scientific">Hyalangium minutum</name>
    <dbReference type="NCBI Taxonomy" id="394096"/>
    <lineage>
        <taxon>Bacteria</taxon>
        <taxon>Pseudomonadati</taxon>
        <taxon>Myxococcota</taxon>
        <taxon>Myxococcia</taxon>
        <taxon>Myxococcales</taxon>
        <taxon>Cystobacterineae</taxon>
        <taxon>Archangiaceae</taxon>
        <taxon>Hyalangium</taxon>
    </lineage>
</organism>
<keyword evidence="2" id="KW-1185">Reference proteome</keyword>
<reference evidence="1 2" key="1">
    <citation type="submission" date="2014-04" db="EMBL/GenBank/DDBJ databases">
        <title>Genome assembly of Hyalangium minutum DSM 14724.</title>
        <authorList>
            <person name="Sharma G."/>
            <person name="Subramanian S."/>
        </authorList>
    </citation>
    <scope>NUCLEOTIDE SEQUENCE [LARGE SCALE GENOMIC DNA]</scope>
    <source>
        <strain evidence="1 2">DSM 14724</strain>
    </source>
</reference>
<name>A0A085WFC5_9BACT</name>
<protein>
    <submittedName>
        <fullName evidence="1">Uncharacterized protein</fullName>
    </submittedName>
</protein>
<comment type="caution">
    <text evidence="1">The sequence shown here is derived from an EMBL/GenBank/DDBJ whole genome shotgun (WGS) entry which is preliminary data.</text>
</comment>
<sequence length="39" mass="4226">MVSGGAPAKSSSTCMNTYSRLVQDWLKQELKLAGDPLEL</sequence>